<dbReference type="AlphaFoldDB" id="A8F1X0"/>
<accession>A8F1X0</accession>
<sequence length="152" mass="17370">MIMSSVNISLATPDNITNILPLMAQLGYPSSSEELTARFKNFINREGYGVALASLDNTIVGFIAWSKSLLFVSDKTRIHIEVLVIDENYRGKQIGKKLMEYLEEIAKKYSSVIVDLTSGYRRAKDSTHIFYEVLGYIIIPEKWLNIYLRKEL</sequence>
<dbReference type="InterPro" id="IPR016181">
    <property type="entry name" value="Acyl_CoA_acyltransferase"/>
</dbReference>
<dbReference type="HOGENOM" id="CLU_013985_34_4_5"/>
<organism evidence="2 3">
    <name type="scientific">Rickettsia massiliae (strain Mtu5)</name>
    <dbReference type="NCBI Taxonomy" id="416276"/>
    <lineage>
        <taxon>Bacteria</taxon>
        <taxon>Pseudomonadati</taxon>
        <taxon>Pseudomonadota</taxon>
        <taxon>Alphaproteobacteria</taxon>
        <taxon>Rickettsiales</taxon>
        <taxon>Rickettsiaceae</taxon>
        <taxon>Rickettsieae</taxon>
        <taxon>Rickettsia</taxon>
        <taxon>spotted fever group</taxon>
    </lineage>
</organism>
<proteinExistence type="predicted"/>
<protein>
    <submittedName>
        <fullName evidence="2">Acetyltransferase GNAT family protein</fullName>
    </submittedName>
</protein>
<dbReference type="InterPro" id="IPR000182">
    <property type="entry name" value="GNAT_dom"/>
</dbReference>
<dbReference type="Gene3D" id="3.40.630.30">
    <property type="match status" value="1"/>
</dbReference>
<dbReference type="CDD" id="cd04301">
    <property type="entry name" value="NAT_SF"/>
    <property type="match status" value="1"/>
</dbReference>
<reference evidence="2 3" key="1">
    <citation type="journal article" date="2007" name="Genome Res.">
        <title>Lateral gene transfer between obligate intracellular bacteria: evidence from the Rickettsia massiliae genome.</title>
        <authorList>
            <person name="Blanc G."/>
            <person name="Ogata H."/>
            <person name="Robert C."/>
            <person name="Audic S."/>
            <person name="Claverie J.-M."/>
            <person name="Raoult D."/>
        </authorList>
    </citation>
    <scope>NUCLEOTIDE SEQUENCE [LARGE SCALE GENOMIC DNA]</scope>
    <source>
        <strain evidence="3">Mtu5</strain>
    </source>
</reference>
<dbReference type="Proteomes" id="UP000001311">
    <property type="component" value="Chromosome"/>
</dbReference>
<gene>
    <name evidence="2" type="ordered locus">RMA_0769</name>
</gene>
<evidence type="ECO:0000313" key="3">
    <source>
        <dbReference type="Proteomes" id="UP000001311"/>
    </source>
</evidence>
<dbReference type="SUPFAM" id="SSF55729">
    <property type="entry name" value="Acyl-CoA N-acyltransferases (Nat)"/>
    <property type="match status" value="1"/>
</dbReference>
<name>A8F1X0_RICM5</name>
<dbReference type="GO" id="GO:0016747">
    <property type="term" value="F:acyltransferase activity, transferring groups other than amino-acyl groups"/>
    <property type="evidence" value="ECO:0007669"/>
    <property type="project" value="InterPro"/>
</dbReference>
<dbReference type="PROSITE" id="PS51186">
    <property type="entry name" value="GNAT"/>
    <property type="match status" value="1"/>
</dbReference>
<keyword evidence="3" id="KW-1185">Reference proteome</keyword>
<dbReference type="Pfam" id="PF00583">
    <property type="entry name" value="Acetyltransf_1"/>
    <property type="match status" value="1"/>
</dbReference>
<feature type="domain" description="N-acetyltransferase" evidence="1">
    <location>
        <begin position="6"/>
        <end position="152"/>
    </location>
</feature>
<evidence type="ECO:0000313" key="2">
    <source>
        <dbReference type="EMBL" id="ABV84906.1"/>
    </source>
</evidence>
<dbReference type="KEGG" id="rms:RMA_0769"/>
<dbReference type="EMBL" id="CP000683">
    <property type="protein sequence ID" value="ABV84906.1"/>
    <property type="molecule type" value="Genomic_DNA"/>
</dbReference>
<evidence type="ECO:0000259" key="1">
    <source>
        <dbReference type="PROSITE" id="PS51186"/>
    </source>
</evidence>